<keyword evidence="4" id="KW-0963">Cytoplasm</keyword>
<dbReference type="Pfam" id="PF04452">
    <property type="entry name" value="Methyltrans_RNA"/>
    <property type="match status" value="1"/>
</dbReference>
<evidence type="ECO:0000256" key="5">
    <source>
        <dbReference type="ARBA" id="ARBA00022552"/>
    </source>
</evidence>
<dbReference type="SUPFAM" id="SSF75217">
    <property type="entry name" value="alpha/beta knot"/>
    <property type="match status" value="1"/>
</dbReference>
<keyword evidence="8" id="KW-0949">S-adenosyl-L-methionine</keyword>
<comment type="similarity">
    <text evidence="2">Belongs to the RNA methyltransferase RsmE family.</text>
</comment>
<dbReference type="InterPro" id="IPR046887">
    <property type="entry name" value="RsmE_PUA-like"/>
</dbReference>
<dbReference type="CDD" id="cd18084">
    <property type="entry name" value="RsmE-like"/>
    <property type="match status" value="1"/>
</dbReference>
<dbReference type="Gene3D" id="2.40.240.20">
    <property type="entry name" value="Hypothetical PUA domain-like, domain 1"/>
    <property type="match status" value="1"/>
</dbReference>
<evidence type="ECO:0000313" key="14">
    <source>
        <dbReference type="Proteomes" id="UP001325680"/>
    </source>
</evidence>
<evidence type="ECO:0000259" key="11">
    <source>
        <dbReference type="Pfam" id="PF04452"/>
    </source>
</evidence>
<dbReference type="EC" id="2.1.1.193" evidence="3"/>
<dbReference type="PANTHER" id="PTHR30027:SF3">
    <property type="entry name" value="16S RRNA (URACIL(1498)-N(3))-METHYLTRANSFERASE"/>
    <property type="match status" value="1"/>
</dbReference>
<keyword evidence="14" id="KW-1185">Reference proteome</keyword>
<dbReference type="InterPro" id="IPR046886">
    <property type="entry name" value="RsmE_MTase_dom"/>
</dbReference>
<comment type="function">
    <text evidence="9">Specifically methylates the N3 position of the uracil ring of uridine 1498 (m3U1498) in 16S rRNA. Acts on the fully assembled 30S ribosomal subunit.</text>
</comment>
<dbReference type="InterPro" id="IPR029028">
    <property type="entry name" value="Alpha/beta_knot_MTases"/>
</dbReference>
<name>A0ABZ0W2A1_9BACT</name>
<evidence type="ECO:0000256" key="1">
    <source>
        <dbReference type="ARBA" id="ARBA00004496"/>
    </source>
</evidence>
<evidence type="ECO:0000259" key="12">
    <source>
        <dbReference type="Pfam" id="PF20260"/>
    </source>
</evidence>
<dbReference type="NCBIfam" id="TIGR00046">
    <property type="entry name" value="RsmE family RNA methyltransferase"/>
    <property type="match status" value="1"/>
</dbReference>
<evidence type="ECO:0000256" key="10">
    <source>
        <dbReference type="ARBA" id="ARBA00047944"/>
    </source>
</evidence>
<dbReference type="Pfam" id="PF20260">
    <property type="entry name" value="PUA_4"/>
    <property type="match status" value="1"/>
</dbReference>
<reference evidence="13 14" key="1">
    <citation type="submission" date="2023-12" db="EMBL/GenBank/DDBJ databases">
        <title>Genome sequencing and assembly of bacterial species from a model synthetic community.</title>
        <authorList>
            <person name="Hogle S.L."/>
        </authorList>
    </citation>
    <scope>NUCLEOTIDE SEQUENCE [LARGE SCALE GENOMIC DNA]</scope>
    <source>
        <strain evidence="13 14">HAMBI_3031</strain>
    </source>
</reference>
<feature type="domain" description="Ribosomal RNA small subunit methyltransferase E methyltransferase" evidence="11">
    <location>
        <begin position="125"/>
        <end position="277"/>
    </location>
</feature>
<evidence type="ECO:0000256" key="7">
    <source>
        <dbReference type="ARBA" id="ARBA00022679"/>
    </source>
</evidence>
<evidence type="ECO:0000313" key="13">
    <source>
        <dbReference type="EMBL" id="WQD37231.1"/>
    </source>
</evidence>
<dbReference type="InterPro" id="IPR006700">
    <property type="entry name" value="RsmE"/>
</dbReference>
<keyword evidence="7 13" id="KW-0808">Transferase</keyword>
<protein>
    <recommendedName>
        <fullName evidence="3">16S rRNA (uracil(1498)-N(3))-methyltransferase</fullName>
        <ecNumber evidence="3">2.1.1.193</ecNumber>
    </recommendedName>
</protein>
<dbReference type="GO" id="GO:0008168">
    <property type="term" value="F:methyltransferase activity"/>
    <property type="evidence" value="ECO:0007669"/>
    <property type="project" value="UniProtKB-KW"/>
</dbReference>
<keyword evidence="5" id="KW-0698">rRNA processing</keyword>
<dbReference type="EMBL" id="CP139960">
    <property type="protein sequence ID" value="WQD37231.1"/>
    <property type="molecule type" value="Genomic_DNA"/>
</dbReference>
<dbReference type="InterPro" id="IPR015947">
    <property type="entry name" value="PUA-like_sf"/>
</dbReference>
<accession>A0ABZ0W2A1</accession>
<feature type="domain" description="Ribosomal RNA small subunit methyltransferase E PUA-like" evidence="12">
    <location>
        <begin position="67"/>
        <end position="113"/>
    </location>
</feature>
<comment type="subcellular location">
    <subcellularLocation>
        <location evidence="1">Cytoplasm</location>
    </subcellularLocation>
</comment>
<proteinExistence type="inferred from homology"/>
<organism evidence="13 14">
    <name type="scientific">Niabella yanshanensis</name>
    <dbReference type="NCBI Taxonomy" id="577386"/>
    <lineage>
        <taxon>Bacteria</taxon>
        <taxon>Pseudomonadati</taxon>
        <taxon>Bacteroidota</taxon>
        <taxon>Chitinophagia</taxon>
        <taxon>Chitinophagales</taxon>
        <taxon>Chitinophagaceae</taxon>
        <taxon>Niabella</taxon>
    </lineage>
</organism>
<dbReference type="SUPFAM" id="SSF88697">
    <property type="entry name" value="PUA domain-like"/>
    <property type="match status" value="1"/>
</dbReference>
<evidence type="ECO:0000256" key="4">
    <source>
        <dbReference type="ARBA" id="ARBA00022490"/>
    </source>
</evidence>
<evidence type="ECO:0000256" key="2">
    <source>
        <dbReference type="ARBA" id="ARBA00005528"/>
    </source>
</evidence>
<comment type="catalytic activity">
    <reaction evidence="10">
        <text>uridine(1498) in 16S rRNA + S-adenosyl-L-methionine = N(3)-methyluridine(1498) in 16S rRNA + S-adenosyl-L-homocysteine + H(+)</text>
        <dbReference type="Rhea" id="RHEA:42920"/>
        <dbReference type="Rhea" id="RHEA-COMP:10283"/>
        <dbReference type="Rhea" id="RHEA-COMP:10284"/>
        <dbReference type="ChEBI" id="CHEBI:15378"/>
        <dbReference type="ChEBI" id="CHEBI:57856"/>
        <dbReference type="ChEBI" id="CHEBI:59789"/>
        <dbReference type="ChEBI" id="CHEBI:65315"/>
        <dbReference type="ChEBI" id="CHEBI:74502"/>
        <dbReference type="EC" id="2.1.1.193"/>
    </reaction>
</comment>
<dbReference type="InterPro" id="IPR029026">
    <property type="entry name" value="tRNA_m1G_MTases_N"/>
</dbReference>
<evidence type="ECO:0000256" key="6">
    <source>
        <dbReference type="ARBA" id="ARBA00022603"/>
    </source>
</evidence>
<dbReference type="GO" id="GO:0032259">
    <property type="term" value="P:methylation"/>
    <property type="evidence" value="ECO:0007669"/>
    <property type="project" value="UniProtKB-KW"/>
</dbReference>
<keyword evidence="6 13" id="KW-0489">Methyltransferase</keyword>
<evidence type="ECO:0000256" key="8">
    <source>
        <dbReference type="ARBA" id="ARBA00022691"/>
    </source>
</evidence>
<dbReference type="RefSeq" id="WP_245957794.1">
    <property type="nucleotide sequence ID" value="NZ_CP139960.1"/>
</dbReference>
<dbReference type="Gene3D" id="3.40.1280.10">
    <property type="match status" value="1"/>
</dbReference>
<gene>
    <name evidence="13" type="ORF">U0035_16300</name>
</gene>
<dbReference type="Proteomes" id="UP001325680">
    <property type="component" value="Chromosome"/>
</dbReference>
<evidence type="ECO:0000256" key="3">
    <source>
        <dbReference type="ARBA" id="ARBA00012328"/>
    </source>
</evidence>
<sequence length="281" mass="31312">MLPYFYIQQLEISSEVSKGQNGEGWFAGFPVDQPNVFFNDEKQKNAKGVRLTLGQENDLNSGMTISLDETNSKHAIQVLRMKIGDRMHLTDGKGHLITATIVNDHRKHCQVSVDFIEPKAKQGADVAIAIALTKNTSRFEWFLEKAAELGVSRVIPLITKRTETGKFKEERLQNILISAMLQSQQTWLLQMSAPVDFNKFIADAELEPAKKYIAHCIETDKQSLEYSLSSSLILVGPEGDFTPEEIEAALNNGYQPVTLGETRLRTETAGMVAATLLRIGN</sequence>
<dbReference type="PANTHER" id="PTHR30027">
    <property type="entry name" value="RIBOSOMAL RNA SMALL SUBUNIT METHYLTRANSFERASE E"/>
    <property type="match status" value="1"/>
</dbReference>
<evidence type="ECO:0000256" key="9">
    <source>
        <dbReference type="ARBA" id="ARBA00025699"/>
    </source>
</evidence>